<name>A0AA38FB51_TAXCH</name>
<feature type="non-terminal residue" evidence="1">
    <location>
        <position position="90"/>
    </location>
</feature>
<gene>
    <name evidence="1" type="ORF">KI387_038680</name>
</gene>
<dbReference type="AlphaFoldDB" id="A0AA38FB51"/>
<evidence type="ECO:0000313" key="1">
    <source>
        <dbReference type="EMBL" id="KAH9295092.1"/>
    </source>
</evidence>
<accession>A0AA38FB51</accession>
<reference evidence="1 2" key="1">
    <citation type="journal article" date="2021" name="Nat. Plants">
        <title>The Taxus genome provides insights into paclitaxel biosynthesis.</title>
        <authorList>
            <person name="Xiong X."/>
            <person name="Gou J."/>
            <person name="Liao Q."/>
            <person name="Li Y."/>
            <person name="Zhou Q."/>
            <person name="Bi G."/>
            <person name="Li C."/>
            <person name="Du R."/>
            <person name="Wang X."/>
            <person name="Sun T."/>
            <person name="Guo L."/>
            <person name="Liang H."/>
            <person name="Lu P."/>
            <person name="Wu Y."/>
            <person name="Zhang Z."/>
            <person name="Ro D.K."/>
            <person name="Shang Y."/>
            <person name="Huang S."/>
            <person name="Yan J."/>
        </authorList>
    </citation>
    <scope>NUCLEOTIDE SEQUENCE [LARGE SCALE GENOMIC DNA]</scope>
    <source>
        <strain evidence="1">Ta-2019</strain>
    </source>
</reference>
<keyword evidence="2" id="KW-1185">Reference proteome</keyword>
<dbReference type="Proteomes" id="UP000824469">
    <property type="component" value="Unassembled WGS sequence"/>
</dbReference>
<proteinExistence type="predicted"/>
<comment type="caution">
    <text evidence="1">The sequence shown here is derived from an EMBL/GenBank/DDBJ whole genome shotgun (WGS) entry which is preliminary data.</text>
</comment>
<sequence length="90" mass="10514">MVNYSADDLLKINVINHPHAHNKALTALDYWVDQMEYILERIDKIKDEALEARYNMEQTVAKMAPGMLSESYNLREVDDTFQHFKAIVTQ</sequence>
<protein>
    <submittedName>
        <fullName evidence="1">Uncharacterized protein</fullName>
    </submittedName>
</protein>
<organism evidence="1 2">
    <name type="scientific">Taxus chinensis</name>
    <name type="common">Chinese yew</name>
    <name type="synonym">Taxus wallichiana var. chinensis</name>
    <dbReference type="NCBI Taxonomy" id="29808"/>
    <lineage>
        <taxon>Eukaryota</taxon>
        <taxon>Viridiplantae</taxon>
        <taxon>Streptophyta</taxon>
        <taxon>Embryophyta</taxon>
        <taxon>Tracheophyta</taxon>
        <taxon>Spermatophyta</taxon>
        <taxon>Pinopsida</taxon>
        <taxon>Pinidae</taxon>
        <taxon>Conifers II</taxon>
        <taxon>Cupressales</taxon>
        <taxon>Taxaceae</taxon>
        <taxon>Taxus</taxon>
    </lineage>
</organism>
<evidence type="ECO:0000313" key="2">
    <source>
        <dbReference type="Proteomes" id="UP000824469"/>
    </source>
</evidence>
<dbReference type="EMBL" id="JAHRHJ020000011">
    <property type="protein sequence ID" value="KAH9295092.1"/>
    <property type="molecule type" value="Genomic_DNA"/>
</dbReference>